<dbReference type="Pfam" id="PF00149">
    <property type="entry name" value="Metallophos"/>
    <property type="match status" value="1"/>
</dbReference>
<feature type="chain" id="PRO_5044971315" evidence="2">
    <location>
        <begin position="31"/>
        <end position="563"/>
    </location>
</feature>
<dbReference type="Proteomes" id="UP001549097">
    <property type="component" value="Unassembled WGS sequence"/>
</dbReference>
<dbReference type="SUPFAM" id="SSF55816">
    <property type="entry name" value="5'-nucleotidase (syn. UDP-sugar hydrolase), C-terminal domain"/>
    <property type="match status" value="1"/>
</dbReference>
<name>A0ABV2LE35_9BACL</name>
<dbReference type="PANTHER" id="PTHR11575:SF24">
    <property type="entry name" value="5'-NUCLEOTIDASE"/>
    <property type="match status" value="1"/>
</dbReference>
<sequence>MSVKQSFKRLLASSLAVGLLSSQIATASYAAPQQETHKKKHHPRTFNLSLMHTNDTHAHLDNVAKRITAIKEVRAEKPDALLLDAGDVFSGTLYFNEFKGQADLEFMNLAGYDLMTFGNHEFDLGSSPEGHQALANFVKKADFPFVSSNVDFSEDANMKELTNKRIPIKAKDSNIYPAVIKRVNHERVGFIGLTTEETADIASPENVKFNNYIESAQKAVKSLERRGVNKIVAITHLGYDDNPQYDNDLELAKHVDGIDVIVGGHSHTTLAEPVIVDKDENDKQKDASTVIVQAYQYGDFLGTLDVQFNKKGQVIGQTGKLIEVKTKTDDPEATELLKKYSSKIEELKNTPTGGEAVNALENPRSSTDGPSVRSNETELGNLITDGMLDKAKELNPNVEIALQNGGGIRAPIDAGPITYGDVLTTLPFGNTLATMKLTGAEIKTALEHSVSQSPKESGGFLHVSGMKFTYDSTKAVGSRVVSMEVKNPDGSYTTIDTAKEYVIATNAFTAKGGDGFTVFKTAYEQGRVTDLGLSDWENLRDYVAKLKTVDPKVEGRIVDVAKK</sequence>
<dbReference type="EMBL" id="JBEPMP010000001">
    <property type="protein sequence ID" value="MET3726846.1"/>
    <property type="molecule type" value="Genomic_DNA"/>
</dbReference>
<dbReference type="PRINTS" id="PR01607">
    <property type="entry name" value="APYRASEFAMLY"/>
</dbReference>
<feature type="region of interest" description="Disordered" evidence="3">
    <location>
        <begin position="349"/>
        <end position="375"/>
    </location>
</feature>
<dbReference type="Pfam" id="PF02872">
    <property type="entry name" value="5_nucleotid_C"/>
    <property type="match status" value="1"/>
</dbReference>
<evidence type="ECO:0000313" key="7">
    <source>
        <dbReference type="Proteomes" id="UP001549097"/>
    </source>
</evidence>
<evidence type="ECO:0000259" key="5">
    <source>
        <dbReference type="Pfam" id="PF02872"/>
    </source>
</evidence>
<evidence type="ECO:0000313" key="6">
    <source>
        <dbReference type="EMBL" id="MET3726846.1"/>
    </source>
</evidence>
<gene>
    <name evidence="6" type="ORF">ABID52_000427</name>
</gene>
<dbReference type="PROSITE" id="PS00785">
    <property type="entry name" value="5_NUCLEOTIDASE_1"/>
    <property type="match status" value="1"/>
</dbReference>
<evidence type="ECO:0000259" key="4">
    <source>
        <dbReference type="Pfam" id="PF00149"/>
    </source>
</evidence>
<feature type="domain" description="5'-Nucleotidase C-terminal" evidence="5">
    <location>
        <begin position="368"/>
        <end position="520"/>
    </location>
</feature>
<dbReference type="SUPFAM" id="SSF56300">
    <property type="entry name" value="Metallo-dependent phosphatases"/>
    <property type="match status" value="1"/>
</dbReference>
<dbReference type="Gene3D" id="3.90.780.10">
    <property type="entry name" value="5'-Nucleotidase, C-terminal domain"/>
    <property type="match status" value="1"/>
</dbReference>
<dbReference type="InterPro" id="IPR036907">
    <property type="entry name" value="5'-Nucleotdase_C_sf"/>
</dbReference>
<evidence type="ECO:0000256" key="1">
    <source>
        <dbReference type="ARBA" id="ARBA00022729"/>
    </source>
</evidence>
<comment type="caution">
    <text evidence="6">The sequence shown here is derived from an EMBL/GenBank/DDBJ whole genome shotgun (WGS) entry which is preliminary data.</text>
</comment>
<evidence type="ECO:0000256" key="3">
    <source>
        <dbReference type="SAM" id="MobiDB-lite"/>
    </source>
</evidence>
<dbReference type="PANTHER" id="PTHR11575">
    <property type="entry name" value="5'-NUCLEOTIDASE-RELATED"/>
    <property type="match status" value="1"/>
</dbReference>
<feature type="compositionally biased region" description="Polar residues" evidence="3">
    <location>
        <begin position="363"/>
        <end position="375"/>
    </location>
</feature>
<accession>A0ABV2LE35</accession>
<dbReference type="InterPro" id="IPR029052">
    <property type="entry name" value="Metallo-depent_PP-like"/>
</dbReference>
<reference evidence="6 7" key="1">
    <citation type="submission" date="2024-06" db="EMBL/GenBank/DDBJ databases">
        <title>Genomic Encyclopedia of Type Strains, Phase IV (KMG-IV): sequencing the most valuable type-strain genomes for metagenomic binning, comparative biology and taxonomic classification.</title>
        <authorList>
            <person name="Goeker M."/>
        </authorList>
    </citation>
    <scope>NUCLEOTIDE SEQUENCE [LARGE SCALE GENOMIC DNA]</scope>
    <source>
        <strain evidence="6 7">DSM 100124</strain>
    </source>
</reference>
<dbReference type="InterPro" id="IPR006179">
    <property type="entry name" value="5_nucleotidase/apyrase"/>
</dbReference>
<feature type="domain" description="Calcineurin-like phosphoesterase" evidence="4">
    <location>
        <begin position="50"/>
        <end position="268"/>
    </location>
</feature>
<organism evidence="6 7">
    <name type="scientific">Fictibacillus halophilus</name>
    <dbReference type="NCBI Taxonomy" id="1610490"/>
    <lineage>
        <taxon>Bacteria</taxon>
        <taxon>Bacillati</taxon>
        <taxon>Bacillota</taxon>
        <taxon>Bacilli</taxon>
        <taxon>Bacillales</taxon>
        <taxon>Fictibacillaceae</taxon>
        <taxon>Fictibacillus</taxon>
    </lineage>
</organism>
<evidence type="ECO:0000256" key="2">
    <source>
        <dbReference type="RuleBase" id="RU362119"/>
    </source>
</evidence>
<dbReference type="InterPro" id="IPR006146">
    <property type="entry name" value="5'-Nucleotdase_CS"/>
</dbReference>
<dbReference type="RefSeq" id="WP_233096501.1">
    <property type="nucleotide sequence ID" value="NZ_JAEACF010000001.1"/>
</dbReference>
<feature type="signal peptide" evidence="2">
    <location>
        <begin position="1"/>
        <end position="30"/>
    </location>
</feature>
<keyword evidence="2" id="KW-0547">Nucleotide-binding</keyword>
<dbReference type="InterPro" id="IPR004843">
    <property type="entry name" value="Calcineurin-like_PHP"/>
</dbReference>
<keyword evidence="2" id="KW-0378">Hydrolase</keyword>
<dbReference type="Gene3D" id="3.60.21.10">
    <property type="match status" value="1"/>
</dbReference>
<dbReference type="InterPro" id="IPR008334">
    <property type="entry name" value="5'-Nucleotdase_C"/>
</dbReference>
<protein>
    <submittedName>
        <fullName evidence="6">2',3'-cyclic-nucleotide 2'-phosphodiesterase (5'-nucleotidase family)</fullName>
    </submittedName>
</protein>
<keyword evidence="1 2" id="KW-0732">Signal</keyword>
<keyword evidence="7" id="KW-1185">Reference proteome</keyword>
<proteinExistence type="inferred from homology"/>
<comment type="similarity">
    <text evidence="2">Belongs to the 5'-nucleotidase family.</text>
</comment>